<keyword evidence="3" id="KW-1185">Reference proteome</keyword>
<comment type="caution">
    <text evidence="2">The sequence shown here is derived from an EMBL/GenBank/DDBJ whole genome shotgun (WGS) entry which is preliminary data.</text>
</comment>
<dbReference type="PROSITE" id="PS00202">
    <property type="entry name" value="RUBREDOXIN"/>
    <property type="match status" value="1"/>
</dbReference>
<reference evidence="3" key="1">
    <citation type="journal article" date="2019" name="Int. J. Syst. Evol. Microbiol.">
        <title>The Global Catalogue of Microorganisms (GCM) 10K type strain sequencing project: providing services to taxonomists for standard genome sequencing and annotation.</title>
        <authorList>
            <consortium name="The Broad Institute Genomics Platform"/>
            <consortium name="The Broad Institute Genome Sequencing Center for Infectious Disease"/>
            <person name="Wu L."/>
            <person name="Ma J."/>
        </authorList>
    </citation>
    <scope>NUCLEOTIDE SEQUENCE [LARGE SCALE GENOMIC DNA]</scope>
    <source>
        <strain evidence="3">JCM 17591</strain>
    </source>
</reference>
<sequence length="68" mass="7466">MSTSGAQVKDVWIYVECDCDPANGREHTCDWHGGVDATIDPEDPLNGMDAVWKCPACGCEHEEPEGTW</sequence>
<evidence type="ECO:0000313" key="2">
    <source>
        <dbReference type="EMBL" id="GAA4176367.1"/>
    </source>
</evidence>
<evidence type="ECO:0000313" key="3">
    <source>
        <dbReference type="Proteomes" id="UP001501079"/>
    </source>
</evidence>
<accession>A0ABP8A2V6</accession>
<dbReference type="EMBL" id="BAABBW010000004">
    <property type="protein sequence ID" value="GAA4176367.1"/>
    <property type="molecule type" value="Genomic_DNA"/>
</dbReference>
<proteinExistence type="predicted"/>
<gene>
    <name evidence="2" type="ORF">GCM10022287_23460</name>
</gene>
<dbReference type="InterPro" id="IPR018527">
    <property type="entry name" value="Rubredoxin_Fe_BS"/>
</dbReference>
<evidence type="ECO:0008006" key="4">
    <source>
        <dbReference type="Google" id="ProtNLM"/>
    </source>
</evidence>
<keyword evidence="1" id="KW-0479">Metal-binding</keyword>
<name>A0ABP8A2V6_9MICO</name>
<dbReference type="Proteomes" id="UP001501079">
    <property type="component" value="Unassembled WGS sequence"/>
</dbReference>
<protein>
    <recommendedName>
        <fullName evidence="4">Rubredoxin</fullName>
    </recommendedName>
</protein>
<dbReference type="RefSeq" id="WP_344754596.1">
    <property type="nucleotide sequence ID" value="NZ_BAABBW010000004.1"/>
</dbReference>
<evidence type="ECO:0000256" key="1">
    <source>
        <dbReference type="ARBA" id="ARBA00022723"/>
    </source>
</evidence>
<organism evidence="2 3">
    <name type="scientific">Gryllotalpicola koreensis</name>
    <dbReference type="NCBI Taxonomy" id="993086"/>
    <lineage>
        <taxon>Bacteria</taxon>
        <taxon>Bacillati</taxon>
        <taxon>Actinomycetota</taxon>
        <taxon>Actinomycetes</taxon>
        <taxon>Micrococcales</taxon>
        <taxon>Microbacteriaceae</taxon>
        <taxon>Gryllotalpicola</taxon>
    </lineage>
</organism>